<dbReference type="GO" id="GO:0003676">
    <property type="term" value="F:nucleic acid binding"/>
    <property type="evidence" value="ECO:0007669"/>
    <property type="project" value="InterPro"/>
</dbReference>
<feature type="domain" description="CCHC-type" evidence="2">
    <location>
        <begin position="327"/>
        <end position="343"/>
    </location>
</feature>
<dbReference type="RefSeq" id="XP_024876784.1">
    <property type="nucleotide sequence ID" value="XM_025021016.1"/>
</dbReference>
<dbReference type="InterPro" id="IPR040676">
    <property type="entry name" value="DUF5641"/>
</dbReference>
<dbReference type="GO" id="GO:0008270">
    <property type="term" value="F:zinc ion binding"/>
    <property type="evidence" value="ECO:0007669"/>
    <property type="project" value="InterPro"/>
</dbReference>
<name>A0A6J1Q3N9_9HYME</name>
<evidence type="ECO:0000256" key="1">
    <source>
        <dbReference type="SAM" id="MobiDB-lite"/>
    </source>
</evidence>
<dbReference type="Pfam" id="PF18701">
    <property type="entry name" value="DUF5641"/>
    <property type="match status" value="1"/>
</dbReference>
<evidence type="ECO:0000313" key="4">
    <source>
        <dbReference type="RefSeq" id="XP_024876784.1"/>
    </source>
</evidence>
<feature type="region of interest" description="Disordered" evidence="1">
    <location>
        <begin position="289"/>
        <end position="318"/>
    </location>
</feature>
<accession>A0A6J1Q3N9</accession>
<evidence type="ECO:0000259" key="2">
    <source>
        <dbReference type="SMART" id="SM00343"/>
    </source>
</evidence>
<dbReference type="Pfam" id="PF03564">
    <property type="entry name" value="DUF1759"/>
    <property type="match status" value="1"/>
</dbReference>
<dbReference type="GO" id="GO:0071897">
    <property type="term" value="P:DNA biosynthetic process"/>
    <property type="evidence" value="ECO:0007669"/>
    <property type="project" value="UniProtKB-ARBA"/>
</dbReference>
<dbReference type="PANTHER" id="PTHR47331">
    <property type="entry name" value="PHD-TYPE DOMAIN-CONTAINING PROTEIN"/>
    <property type="match status" value="1"/>
</dbReference>
<proteinExistence type="predicted"/>
<organism evidence="3 4">
    <name type="scientific">Temnothorax curvispinosus</name>
    <dbReference type="NCBI Taxonomy" id="300111"/>
    <lineage>
        <taxon>Eukaryota</taxon>
        <taxon>Metazoa</taxon>
        <taxon>Ecdysozoa</taxon>
        <taxon>Arthropoda</taxon>
        <taxon>Hexapoda</taxon>
        <taxon>Insecta</taxon>
        <taxon>Pterygota</taxon>
        <taxon>Neoptera</taxon>
        <taxon>Endopterygota</taxon>
        <taxon>Hymenoptera</taxon>
        <taxon>Apocrita</taxon>
        <taxon>Aculeata</taxon>
        <taxon>Formicoidea</taxon>
        <taxon>Formicidae</taxon>
        <taxon>Myrmicinae</taxon>
        <taxon>Temnothorax</taxon>
    </lineage>
</organism>
<dbReference type="InterPro" id="IPR043502">
    <property type="entry name" value="DNA/RNA_pol_sf"/>
</dbReference>
<dbReference type="GeneID" id="112457783"/>
<dbReference type="Pfam" id="PF05380">
    <property type="entry name" value="Peptidase_A17"/>
    <property type="match status" value="1"/>
</dbReference>
<dbReference type="InterPro" id="IPR005312">
    <property type="entry name" value="DUF1759"/>
</dbReference>
<dbReference type="OrthoDB" id="7688612at2759"/>
<evidence type="ECO:0000313" key="3">
    <source>
        <dbReference type="Proteomes" id="UP000504618"/>
    </source>
</evidence>
<reference evidence="4" key="1">
    <citation type="submission" date="2025-08" db="UniProtKB">
        <authorList>
            <consortium name="RefSeq"/>
        </authorList>
    </citation>
    <scope>IDENTIFICATION</scope>
    <source>
        <tissue evidence="4">Whole body</tissue>
    </source>
</reference>
<dbReference type="SUPFAM" id="SSF56672">
    <property type="entry name" value="DNA/RNA polymerases"/>
    <property type="match status" value="1"/>
</dbReference>
<dbReference type="InterPro" id="IPR008042">
    <property type="entry name" value="Retrotrans_Pao"/>
</dbReference>
<gene>
    <name evidence="4" type="primary">LOC112457783</name>
</gene>
<dbReference type="Proteomes" id="UP000504618">
    <property type="component" value="Unplaced"/>
</dbReference>
<keyword evidence="3" id="KW-1185">Reference proteome</keyword>
<sequence>MPEGLETLRRQRGTCKARLTHFETFITGFSESGEPVEALKAKIKFVQNSWSQFDRVQSQIETLDGDDAERPVIEDRYCLLLGRARALVNTLTRPAGANREHADVGNANNGIKVKLPAINLPVFDGNPEKWLEFRDSFQGLIDGNCELTNIQRMYYLRSSLKDRAAEVIQSLESSAENYPIAWNLLTKRFEDKRAIASRHLQLLLDVSVMQKESGNQLRQTLDGILRHIRALESLRANTWDTIINHLMIAKFDSATRRKWRSHIKDKEDITVASLTEFLEERCSIIEPETSRSVSGKPQRNKSMSQQRKVDGSTAFASTSKENRSMRKCTFCDEESHMMYACNKFKDLTVLQRISAVNERKLCRNCLRPNHFAQDCQSSACKNCNAKHNTLLHPSNHAEKVVNSEIANASSVSVGNARQQDSSVNCNSVSFPVQSRVLLSTARVWITMLLYNCSVGALASSINLTECASTVIQSRHTAYRAKVQFLIVKQIIEQLPLSKIAVDQLRIPPNIKLADERFYIPDRVDAILGASVFWELLCIGQIKLGKSLPILQKTHLGWVVSRDVALGDPPRFYICCFSSEATLHNQIEKFWKIEEVEHKAVMSSDDEICERHFMKTHWQDDTGRFTVSLPFKGNPSELGESRSYALKLFYKLKRRLEKNAKLREDYVKFMNECIEFNHMSVINSEQEEPVAVYYIPHHPVVTHEGGKLRVVFNASAKTSSGKSLNDILRVGPNIQQTLFAIALRFQQHLYVITADIVKMYCQVNLQEDQRHLQRILWKPSIDGPILDHLLLMIIYGNAASAFQAIRSLHQAAHNARKSYPAASQIIIRDFYVDDLLTGCNDLDELRALKDELISDESLPINLHTEWTTYVQELSSINDISIPRVIICKDPVHIELHGFSDASESAYGACIYLRSVDATGNVTIRLVCAKSKVAPLKTLCIARLELLAALLLSKLAYSTTQALTITLPDRFYWCDSEIVLAWIHGEPHIRKAFVANRLTEIHQLTSQEQWRHVRSEDNPADVISRGIRPSQLKDLRLWWHGPQWLQHPEDQINLPTPKPNGEVPETKKSTVLATQVIETNDILKKFSSLSKLKRVIAYCLRWKERPKPSQTQQMRPFSAWYKRSVLVEKFSNYRLSRESGTIVHSLRCTHSWIATTLFELVDACVTPRKALLTYEEMYTVCTQVEAVLNSRPLTPISNDPTDLTALTPGHFLIGEALTSIPEPNWSEVPSNRLTRFQYVAKLTQHFWSRWSNEYLSNLQQRCKWNREDQASKIEIGAMVVLRDEQASPMRWALGRIVECHSGHDGITQVVSVKTSKGVTKRALSKICLLPIEV</sequence>
<protein>
    <submittedName>
        <fullName evidence="4">Uncharacterized protein LOC112457783</fullName>
    </submittedName>
</protein>
<dbReference type="SMART" id="SM00343">
    <property type="entry name" value="ZnF_C2HC"/>
    <property type="match status" value="2"/>
</dbReference>
<dbReference type="InterPro" id="IPR001878">
    <property type="entry name" value="Znf_CCHC"/>
</dbReference>
<feature type="domain" description="CCHC-type" evidence="2">
    <location>
        <begin position="361"/>
        <end position="377"/>
    </location>
</feature>
<feature type="compositionally biased region" description="Polar residues" evidence="1">
    <location>
        <begin position="290"/>
        <end position="306"/>
    </location>
</feature>
<dbReference type="PANTHER" id="PTHR47331:SF5">
    <property type="entry name" value="RIBONUCLEASE H"/>
    <property type="match status" value="1"/>
</dbReference>